<sequence length="386" mass="41671">MYIIDGVWRHNPNEPTETDSNGNINNVFEVPEYLPSESQHSDQESQPEPNTFDSQADQTSEPTEDKDLINTAVFPTQSPQRIPSTSQSTPPSTRLPTKSMIGSRTHSLISQSRSRHTSYHSPSFLGSTIAPGTPTEKSTPAQTSVSTVVSAMAGAAATAIPAAIFAVTGKDIIRNRSSSASASARSMPVSINKANVDRNVSLPNSTPGQKLKSDIQEPLPILLTLNDPKENDEVVKGKSEVDTHLQLEPSQQDRSEPKVESIETQVQEVQDPKPEPELIGGGALQAIEETGSEVSQNDKPDTKSKEELINQSTSVTDLPSSTEAVVQPPTSENIVSFDQPEHEGESQVGDDPNTPVRKRKTSLFQKIKVALSPGSHGHRKTSESTE</sequence>
<dbReference type="AlphaFoldDB" id="F4RU58"/>
<dbReference type="KEGG" id="mlr:MELLADRAFT_65153"/>
<gene>
    <name evidence="3" type="ORF">MELLADRAFT_65153</name>
</gene>
<organism evidence="4">
    <name type="scientific">Melampsora larici-populina (strain 98AG31 / pathotype 3-4-7)</name>
    <name type="common">Poplar leaf rust fungus</name>
    <dbReference type="NCBI Taxonomy" id="747676"/>
    <lineage>
        <taxon>Eukaryota</taxon>
        <taxon>Fungi</taxon>
        <taxon>Dikarya</taxon>
        <taxon>Basidiomycota</taxon>
        <taxon>Pucciniomycotina</taxon>
        <taxon>Pucciniomycetes</taxon>
        <taxon>Pucciniales</taxon>
        <taxon>Melampsoraceae</taxon>
        <taxon>Melampsora</taxon>
    </lineage>
</organism>
<dbReference type="InterPro" id="IPR014756">
    <property type="entry name" value="Ig_E-set"/>
</dbReference>
<feature type="region of interest" description="Disordered" evidence="1">
    <location>
        <begin position="1"/>
        <end position="140"/>
    </location>
</feature>
<feature type="compositionally biased region" description="Polar residues" evidence="1">
    <location>
        <begin position="100"/>
        <end position="112"/>
    </location>
</feature>
<dbReference type="InParanoid" id="F4RU58"/>
<protein>
    <recommendedName>
        <fullName evidence="2">AMP-activated protein kinase glycogen-binding domain-containing protein</fullName>
    </recommendedName>
</protein>
<evidence type="ECO:0000256" key="1">
    <source>
        <dbReference type="SAM" id="MobiDB-lite"/>
    </source>
</evidence>
<reference evidence="4" key="1">
    <citation type="journal article" date="2011" name="Proc. Natl. Acad. Sci. U.S.A.">
        <title>Obligate biotrophy features unraveled by the genomic analysis of rust fungi.</title>
        <authorList>
            <person name="Duplessis S."/>
            <person name="Cuomo C.A."/>
            <person name="Lin Y.-C."/>
            <person name="Aerts A."/>
            <person name="Tisserant E."/>
            <person name="Veneault-Fourrey C."/>
            <person name="Joly D.L."/>
            <person name="Hacquard S."/>
            <person name="Amselem J."/>
            <person name="Cantarel B.L."/>
            <person name="Chiu R."/>
            <person name="Coutinho P.M."/>
            <person name="Feau N."/>
            <person name="Field M."/>
            <person name="Frey P."/>
            <person name="Gelhaye E."/>
            <person name="Goldberg J."/>
            <person name="Grabherr M.G."/>
            <person name="Kodira C.D."/>
            <person name="Kohler A."/>
            <person name="Kuees U."/>
            <person name="Lindquist E.A."/>
            <person name="Lucas S.M."/>
            <person name="Mago R."/>
            <person name="Mauceli E."/>
            <person name="Morin E."/>
            <person name="Murat C."/>
            <person name="Pangilinan J.L."/>
            <person name="Park R."/>
            <person name="Pearson M."/>
            <person name="Quesneville H."/>
            <person name="Rouhier N."/>
            <person name="Sakthikumar S."/>
            <person name="Salamov A.A."/>
            <person name="Schmutz J."/>
            <person name="Selles B."/>
            <person name="Shapiro H."/>
            <person name="Tanguay P."/>
            <person name="Tuskan G.A."/>
            <person name="Henrissat B."/>
            <person name="Van de Peer Y."/>
            <person name="Rouze P."/>
            <person name="Ellis J.G."/>
            <person name="Dodds P.N."/>
            <person name="Schein J.E."/>
            <person name="Zhong S."/>
            <person name="Hamelin R.C."/>
            <person name="Grigoriev I.V."/>
            <person name="Szabo L.J."/>
            <person name="Martin F."/>
        </authorList>
    </citation>
    <scope>NUCLEOTIDE SEQUENCE [LARGE SCALE GENOMIC DNA]</scope>
    <source>
        <strain evidence="4">98AG31 / pathotype 3-4-7</strain>
    </source>
</reference>
<evidence type="ECO:0000313" key="3">
    <source>
        <dbReference type="EMBL" id="EGG04119.1"/>
    </source>
</evidence>
<dbReference type="eggNOG" id="KOG1616">
    <property type="taxonomic scope" value="Eukaryota"/>
</dbReference>
<evidence type="ECO:0000259" key="2">
    <source>
        <dbReference type="Pfam" id="PF16561"/>
    </source>
</evidence>
<dbReference type="GeneID" id="18930388"/>
<feature type="compositionally biased region" description="Low complexity" evidence="1">
    <location>
        <begin position="75"/>
        <end position="97"/>
    </location>
</feature>
<dbReference type="Proteomes" id="UP000001072">
    <property type="component" value="Unassembled WGS sequence"/>
</dbReference>
<dbReference type="CDD" id="cd02859">
    <property type="entry name" value="E_set_AMPKbeta_like_N"/>
    <property type="match status" value="1"/>
</dbReference>
<name>F4RU58_MELLP</name>
<dbReference type="HOGENOM" id="CLU_715870_0_0_1"/>
<feature type="compositionally biased region" description="Basic and acidic residues" evidence="1">
    <location>
        <begin position="296"/>
        <end position="308"/>
    </location>
</feature>
<dbReference type="OrthoDB" id="2507813at2759"/>
<proteinExistence type="predicted"/>
<feature type="compositionally biased region" description="Polar residues" evidence="1">
    <location>
        <begin position="309"/>
        <end position="336"/>
    </location>
</feature>
<dbReference type="Pfam" id="PF16561">
    <property type="entry name" value="AMPK1_CBM"/>
    <property type="match status" value="1"/>
</dbReference>
<keyword evidence="4" id="KW-1185">Reference proteome</keyword>
<dbReference type="InterPro" id="IPR013783">
    <property type="entry name" value="Ig-like_fold"/>
</dbReference>
<feature type="compositionally biased region" description="Polar residues" evidence="1">
    <location>
        <begin position="13"/>
        <end position="26"/>
    </location>
</feature>
<feature type="region of interest" description="Disordered" evidence="1">
    <location>
        <begin position="232"/>
        <end position="360"/>
    </location>
</feature>
<accession>F4RU58</accession>
<dbReference type="VEuPathDB" id="FungiDB:MELLADRAFT_65153"/>
<dbReference type="STRING" id="747676.F4RU58"/>
<dbReference type="EMBL" id="GL883120">
    <property type="protein sequence ID" value="EGG04119.1"/>
    <property type="molecule type" value="Genomic_DNA"/>
</dbReference>
<feature type="domain" description="AMP-activated protein kinase glycogen-binding" evidence="2">
    <location>
        <begin position="2"/>
        <end position="31"/>
    </location>
</feature>
<evidence type="ECO:0000313" key="4">
    <source>
        <dbReference type="Proteomes" id="UP000001072"/>
    </source>
</evidence>
<dbReference type="Gene3D" id="2.60.40.10">
    <property type="entry name" value="Immunoglobulins"/>
    <property type="match status" value="1"/>
</dbReference>
<feature type="compositionally biased region" description="Polar residues" evidence="1">
    <location>
        <begin position="44"/>
        <end position="61"/>
    </location>
</feature>
<feature type="compositionally biased region" description="Basic and acidic residues" evidence="1">
    <location>
        <begin position="232"/>
        <end position="261"/>
    </location>
</feature>
<dbReference type="RefSeq" id="XP_007412580.1">
    <property type="nucleotide sequence ID" value="XM_007412518.1"/>
</dbReference>
<dbReference type="SUPFAM" id="SSF81296">
    <property type="entry name" value="E set domains"/>
    <property type="match status" value="1"/>
</dbReference>
<dbReference type="InterPro" id="IPR032640">
    <property type="entry name" value="AMPK1_CBM"/>
</dbReference>